<name>A0A9Q3BLQ8_9BASI</name>
<dbReference type="EMBL" id="AVOT02001505">
    <property type="protein sequence ID" value="MBW0467166.1"/>
    <property type="molecule type" value="Genomic_DNA"/>
</dbReference>
<keyword evidence="2" id="KW-1185">Reference proteome</keyword>
<accession>A0A9Q3BLQ8</accession>
<comment type="caution">
    <text evidence="1">The sequence shown here is derived from an EMBL/GenBank/DDBJ whole genome shotgun (WGS) entry which is preliminary data.</text>
</comment>
<organism evidence="1 2">
    <name type="scientific">Austropuccinia psidii MF-1</name>
    <dbReference type="NCBI Taxonomy" id="1389203"/>
    <lineage>
        <taxon>Eukaryota</taxon>
        <taxon>Fungi</taxon>
        <taxon>Dikarya</taxon>
        <taxon>Basidiomycota</taxon>
        <taxon>Pucciniomycotina</taxon>
        <taxon>Pucciniomycetes</taxon>
        <taxon>Pucciniales</taxon>
        <taxon>Sphaerophragmiaceae</taxon>
        <taxon>Austropuccinia</taxon>
    </lineage>
</organism>
<dbReference type="AlphaFoldDB" id="A0A9Q3BLQ8"/>
<dbReference type="OrthoDB" id="4499277at2759"/>
<reference evidence="1" key="1">
    <citation type="submission" date="2021-03" db="EMBL/GenBank/DDBJ databases">
        <title>Draft genome sequence of rust myrtle Austropuccinia psidii MF-1, a brazilian biotype.</title>
        <authorList>
            <person name="Quecine M.C."/>
            <person name="Pachon D.M.R."/>
            <person name="Bonatelli M.L."/>
            <person name="Correr F.H."/>
            <person name="Franceschini L.M."/>
            <person name="Leite T.F."/>
            <person name="Margarido G.R.A."/>
            <person name="Almeida C.A."/>
            <person name="Ferrarezi J.A."/>
            <person name="Labate C.A."/>
        </authorList>
    </citation>
    <scope>NUCLEOTIDE SEQUENCE</scope>
    <source>
        <strain evidence="1">MF-1</strain>
    </source>
</reference>
<evidence type="ECO:0000313" key="2">
    <source>
        <dbReference type="Proteomes" id="UP000765509"/>
    </source>
</evidence>
<sequence length="136" mass="16101">MYSKVLNCCWASWAEFISEFHFTITYRPGRLATLPDALSLQEDVYPEKGVDLIRKNPQSFHQVIEQYGIQQSRFFSIKVEIFPDFADHIQKELWQDKHYKEIFKQLARGESVSDYSLEPQAKLLLFKERVVIPKNE</sequence>
<protein>
    <submittedName>
        <fullName evidence="1">Uncharacterized protein</fullName>
    </submittedName>
</protein>
<proteinExistence type="predicted"/>
<dbReference type="Proteomes" id="UP000765509">
    <property type="component" value="Unassembled WGS sequence"/>
</dbReference>
<gene>
    <name evidence="1" type="ORF">O181_006881</name>
</gene>
<evidence type="ECO:0000313" key="1">
    <source>
        <dbReference type="EMBL" id="MBW0467166.1"/>
    </source>
</evidence>